<dbReference type="eggNOG" id="ENOG502R13T">
    <property type="taxonomic scope" value="Eukaryota"/>
</dbReference>
<gene>
    <name evidence="3" type="ORF">THAPS_6635</name>
</gene>
<feature type="compositionally biased region" description="Polar residues" evidence="1">
    <location>
        <begin position="560"/>
        <end position="574"/>
    </location>
</feature>
<feature type="transmembrane region" description="Helical" evidence="2">
    <location>
        <begin position="609"/>
        <end position="628"/>
    </location>
</feature>
<protein>
    <submittedName>
        <fullName evidence="3">Uncharacterized protein</fullName>
    </submittedName>
</protein>
<name>B5YP28_THAPS</name>
<dbReference type="Proteomes" id="UP000001449">
    <property type="component" value="Chromosome 7"/>
</dbReference>
<evidence type="ECO:0000256" key="1">
    <source>
        <dbReference type="SAM" id="MobiDB-lite"/>
    </source>
</evidence>
<keyword evidence="2" id="KW-0472">Membrane</keyword>
<dbReference type="GeneID" id="7446586"/>
<dbReference type="OMA" id="DYFQIPW"/>
<dbReference type="PANTHER" id="PTHR33683">
    <property type="entry name" value="1, PUTATIVE-RELATED"/>
    <property type="match status" value="1"/>
</dbReference>
<proteinExistence type="predicted"/>
<dbReference type="InParanoid" id="B5YP28"/>
<accession>B5YP28</accession>
<evidence type="ECO:0000313" key="4">
    <source>
        <dbReference type="Proteomes" id="UP000001449"/>
    </source>
</evidence>
<keyword evidence="2" id="KW-0812">Transmembrane</keyword>
<dbReference type="EMBL" id="CP001160">
    <property type="protein sequence ID" value="ACI64730.1"/>
    <property type="molecule type" value="Genomic_DNA"/>
</dbReference>
<dbReference type="AlphaFoldDB" id="B5YP28"/>
<organism evidence="3 4">
    <name type="scientific">Thalassiosira pseudonana</name>
    <name type="common">Marine diatom</name>
    <name type="synonym">Cyclotella nana</name>
    <dbReference type="NCBI Taxonomy" id="35128"/>
    <lineage>
        <taxon>Eukaryota</taxon>
        <taxon>Sar</taxon>
        <taxon>Stramenopiles</taxon>
        <taxon>Ochrophyta</taxon>
        <taxon>Bacillariophyta</taxon>
        <taxon>Coscinodiscophyceae</taxon>
        <taxon>Thalassiosirophycidae</taxon>
        <taxon>Thalassiosirales</taxon>
        <taxon>Thalassiosiraceae</taxon>
        <taxon>Thalassiosira</taxon>
    </lineage>
</organism>
<feature type="compositionally biased region" description="Low complexity" evidence="1">
    <location>
        <begin position="302"/>
        <end position="319"/>
    </location>
</feature>
<sequence>MSCHHALTTNNPLPILANDTSIVASYGILFTVANPSSPQSVNDGTSNSHHEVTISSLGFYVDAPTLSSYFQSSNPDLDIFPSISYEIYTMNGYYADPTRGGNNPANVNIYNGGGLPVNSSWDYRGDLSYWTLVADGSFGMDDLVVWPKDDDGVSLFDVQFMGANYFQVPFDVFTQTTISNGEGGSGGVQSFYVTLKEVGALFYSELDNWESMNDAQTVMHCGTTIATEDVGGSGEDSCKDDVPSNKIGAPTIHIGEGVVSYPFYDTSYFYVPRKFLGSIYYFDECPTPPPTQTPTIALSAMPTTSRNPSSTPTHSTPPSTLSFIDADQYGCHGFISTDRSYDSSVDDESVKASYGIVFPIQSNEGDGDGVWITSLGFHIDFNALAPFAGDDVDISVDYEVYALLEYGYYADPNRTELGQSRSFDYRGDLSYWEMVSNGTIKEEDLTSFSSAQRKDYFQIPWTDFQPTSIAPNGGIRSFYLTLKSGSFISKDLDRKHALGGIQKDDGFQDKNKDIQQPPMLLIGEGVIGYPFRDLLFLYIPKQYIGRVFYEYECPSDMPSISPSHGPTHSASPSLMPSVSTIPSVSPPSAVPSVWQSPRPSSSKTNASSLFTMWLAVVVSALHFTIALVRC</sequence>
<reference evidence="3 4" key="1">
    <citation type="journal article" date="2004" name="Science">
        <title>The genome of the diatom Thalassiosira pseudonana: ecology, evolution, and metabolism.</title>
        <authorList>
            <person name="Armbrust E.V."/>
            <person name="Berges J.A."/>
            <person name="Bowler C."/>
            <person name="Green B.R."/>
            <person name="Martinez D."/>
            <person name="Putnam N.H."/>
            <person name="Zhou S."/>
            <person name="Allen A.E."/>
            <person name="Apt K.E."/>
            <person name="Bechner M."/>
            <person name="Brzezinski M.A."/>
            <person name="Chaal B.K."/>
            <person name="Chiovitti A."/>
            <person name="Davis A.K."/>
            <person name="Demarest M.S."/>
            <person name="Detter J.C."/>
            <person name="Glavina T."/>
            <person name="Goodstein D."/>
            <person name="Hadi M.Z."/>
            <person name="Hellsten U."/>
            <person name="Hildebrand M."/>
            <person name="Jenkins B.D."/>
            <person name="Jurka J."/>
            <person name="Kapitonov V.V."/>
            <person name="Kroger N."/>
            <person name="Lau W.W."/>
            <person name="Lane T.W."/>
            <person name="Larimer F.W."/>
            <person name="Lippmeier J.C."/>
            <person name="Lucas S."/>
            <person name="Medina M."/>
            <person name="Montsant A."/>
            <person name="Obornik M."/>
            <person name="Parker M.S."/>
            <person name="Palenik B."/>
            <person name="Pazour G.J."/>
            <person name="Richardson P.M."/>
            <person name="Rynearson T.A."/>
            <person name="Saito M.A."/>
            <person name="Schwartz D.C."/>
            <person name="Thamatrakoln K."/>
            <person name="Valentin K."/>
            <person name="Vardi A."/>
            <person name="Wilkerson F.P."/>
            <person name="Rokhsar D.S."/>
        </authorList>
    </citation>
    <scope>NUCLEOTIDE SEQUENCE [LARGE SCALE GENOMIC DNA]</scope>
    <source>
        <strain evidence="3 4">CCMP1335</strain>
    </source>
</reference>
<feature type="region of interest" description="Disordered" evidence="1">
    <location>
        <begin position="300"/>
        <end position="319"/>
    </location>
</feature>
<feature type="region of interest" description="Disordered" evidence="1">
    <location>
        <begin position="560"/>
        <end position="582"/>
    </location>
</feature>
<evidence type="ECO:0000313" key="3">
    <source>
        <dbReference type="EMBL" id="ACI64730.1"/>
    </source>
</evidence>
<dbReference type="PANTHER" id="PTHR33683:SF46">
    <property type="entry name" value="SUSHI DOMAIN-CONTAINING PROTEIN"/>
    <property type="match status" value="1"/>
</dbReference>
<keyword evidence="2" id="KW-1133">Transmembrane helix</keyword>
<reference evidence="3 4" key="2">
    <citation type="journal article" date="2008" name="Nature">
        <title>The Phaeodactylum genome reveals the evolutionary history of diatom genomes.</title>
        <authorList>
            <person name="Bowler C."/>
            <person name="Allen A.E."/>
            <person name="Badger J.H."/>
            <person name="Grimwood J."/>
            <person name="Jabbari K."/>
            <person name="Kuo A."/>
            <person name="Maheswari U."/>
            <person name="Martens C."/>
            <person name="Maumus F."/>
            <person name="Otillar R.P."/>
            <person name="Rayko E."/>
            <person name="Salamov A."/>
            <person name="Vandepoele K."/>
            <person name="Beszteri B."/>
            <person name="Gruber A."/>
            <person name="Heijde M."/>
            <person name="Katinka M."/>
            <person name="Mock T."/>
            <person name="Valentin K."/>
            <person name="Verret F."/>
            <person name="Berges J.A."/>
            <person name="Brownlee C."/>
            <person name="Cadoret J.P."/>
            <person name="Chiovitti A."/>
            <person name="Choi C.J."/>
            <person name="Coesel S."/>
            <person name="De Martino A."/>
            <person name="Detter J.C."/>
            <person name="Durkin C."/>
            <person name="Falciatore A."/>
            <person name="Fournet J."/>
            <person name="Haruta M."/>
            <person name="Huysman M.J."/>
            <person name="Jenkins B.D."/>
            <person name="Jiroutova K."/>
            <person name="Jorgensen R.E."/>
            <person name="Joubert Y."/>
            <person name="Kaplan A."/>
            <person name="Kroger N."/>
            <person name="Kroth P.G."/>
            <person name="La Roche J."/>
            <person name="Lindquist E."/>
            <person name="Lommer M."/>
            <person name="Martin-Jezequel V."/>
            <person name="Lopez P.J."/>
            <person name="Lucas S."/>
            <person name="Mangogna M."/>
            <person name="McGinnis K."/>
            <person name="Medlin L.K."/>
            <person name="Montsant A."/>
            <person name="Oudot-Le Secq M.P."/>
            <person name="Napoli C."/>
            <person name="Obornik M."/>
            <person name="Parker M.S."/>
            <person name="Petit J.L."/>
            <person name="Porcel B.M."/>
            <person name="Poulsen N."/>
            <person name="Robison M."/>
            <person name="Rychlewski L."/>
            <person name="Rynearson T.A."/>
            <person name="Schmutz J."/>
            <person name="Shapiro H."/>
            <person name="Siaut M."/>
            <person name="Stanley M."/>
            <person name="Sussman M.R."/>
            <person name="Taylor A.R."/>
            <person name="Vardi A."/>
            <person name="von Dassow P."/>
            <person name="Vyverman W."/>
            <person name="Willis A."/>
            <person name="Wyrwicz L.S."/>
            <person name="Rokhsar D.S."/>
            <person name="Weissenbach J."/>
            <person name="Armbrust E.V."/>
            <person name="Green B.R."/>
            <person name="Van de Peer Y."/>
            <person name="Grigoriev I.V."/>
        </authorList>
    </citation>
    <scope>NUCLEOTIDE SEQUENCE [LARGE SCALE GENOMIC DNA]</scope>
    <source>
        <strain evidence="3 4">CCMP1335</strain>
    </source>
</reference>
<dbReference type="PaxDb" id="35128-Thaps6635"/>
<dbReference type="KEGG" id="tps:THAPS_6635"/>
<evidence type="ECO:0000256" key="2">
    <source>
        <dbReference type="SAM" id="Phobius"/>
    </source>
</evidence>
<keyword evidence="4" id="KW-1185">Reference proteome</keyword>
<dbReference type="HOGENOM" id="CLU_434472_0_0_1"/>
<dbReference type="RefSeq" id="XP_002296013.1">
    <property type="nucleotide sequence ID" value="XM_002295977.1"/>
</dbReference>